<dbReference type="Gene3D" id="3.90.226.10">
    <property type="entry name" value="2-enoyl-CoA Hydratase, Chain A, domain 1"/>
    <property type="match status" value="1"/>
</dbReference>
<evidence type="ECO:0000259" key="1">
    <source>
        <dbReference type="Pfam" id="PF03572"/>
    </source>
</evidence>
<dbReference type="SUPFAM" id="SSF52096">
    <property type="entry name" value="ClpP/crotonase"/>
    <property type="match status" value="1"/>
</dbReference>
<comment type="caution">
    <text evidence="2">The sequence shown here is derived from an EMBL/GenBank/DDBJ whole genome shotgun (WGS) entry which is preliminary data.</text>
</comment>
<name>A0ABV6FEC2_9BURK</name>
<reference evidence="2 3" key="1">
    <citation type="submission" date="2024-09" db="EMBL/GenBank/DDBJ databases">
        <authorList>
            <person name="Sun Q."/>
            <person name="Mori K."/>
        </authorList>
    </citation>
    <scope>NUCLEOTIDE SEQUENCE [LARGE SCALE GENOMIC DNA]</scope>
    <source>
        <strain evidence="2 3">CCM 7792</strain>
    </source>
</reference>
<evidence type="ECO:0000313" key="3">
    <source>
        <dbReference type="Proteomes" id="UP001589773"/>
    </source>
</evidence>
<gene>
    <name evidence="2" type="ORF">ACFFJK_08230</name>
</gene>
<dbReference type="GO" id="GO:0016787">
    <property type="term" value="F:hydrolase activity"/>
    <property type="evidence" value="ECO:0007669"/>
    <property type="project" value="UniProtKB-KW"/>
</dbReference>
<keyword evidence="2" id="KW-0378">Hydrolase</keyword>
<protein>
    <submittedName>
        <fullName evidence="2">S41 family peptidase</fullName>
        <ecNumber evidence="2">3.4.-.-</ecNumber>
    </submittedName>
</protein>
<proteinExistence type="predicted"/>
<dbReference type="InterPro" id="IPR005151">
    <property type="entry name" value="Tail-specific_protease"/>
</dbReference>
<dbReference type="EC" id="3.4.-.-" evidence="2"/>
<dbReference type="InterPro" id="IPR029045">
    <property type="entry name" value="ClpP/crotonase-like_dom_sf"/>
</dbReference>
<dbReference type="EMBL" id="JBHLWP010000009">
    <property type="protein sequence ID" value="MFC0251872.1"/>
    <property type="molecule type" value="Genomic_DNA"/>
</dbReference>
<organism evidence="2 3">
    <name type="scientific">Massilia consociata</name>
    <dbReference type="NCBI Taxonomy" id="760117"/>
    <lineage>
        <taxon>Bacteria</taxon>
        <taxon>Pseudomonadati</taxon>
        <taxon>Pseudomonadota</taxon>
        <taxon>Betaproteobacteria</taxon>
        <taxon>Burkholderiales</taxon>
        <taxon>Oxalobacteraceae</taxon>
        <taxon>Telluria group</taxon>
        <taxon>Massilia</taxon>
    </lineage>
</organism>
<evidence type="ECO:0000313" key="2">
    <source>
        <dbReference type="EMBL" id="MFC0251872.1"/>
    </source>
</evidence>
<sequence length="464" mass="50037">MTILHRAILLLSRVLLLVPLVAVVVPATAGERAQGVTAAQFREDVAFIRDSITRMHPDPAFSTDPHAMERALAQLARGVPPTLTVDQAWQRLAALNPLLADGHFFIGHADWRSDTQRWLAAGGSLFPLEVEVGPDGTLLVRPDTASQAAAPARIVSVDGVPADVLVPALLEKVHGDTPGFRAALLAQRWWLYYWKTYGAPERYRLVLEQGGKRRTVDLPGSRALPLVMRKEAQSPFRLAIEANGRAVLTVDSFDQADPAPFAAFTRDAFARIREAGVTELVIDISNNGGGNDALWLEGLMPYLANRPYRTGSTYRALTRPGGDAPASLVDGEIATWRQPQPDHPLRFGGKVYVKIGAGTYSSAILFANVMRDFRFATLIGSGGLARQAQSGGVRTVRLPHTGLVLSLPRFILDPPAGRSPGALLEAQELPNGMPAAAANSWHGSSRPLARHVSAPLTPQSALFL</sequence>
<dbReference type="Pfam" id="PF03572">
    <property type="entry name" value="Peptidase_S41"/>
    <property type="match status" value="1"/>
</dbReference>
<dbReference type="RefSeq" id="WP_379678702.1">
    <property type="nucleotide sequence ID" value="NZ_JBHLWP010000009.1"/>
</dbReference>
<accession>A0ABV6FEC2</accession>
<feature type="domain" description="Tail specific protease" evidence="1">
    <location>
        <begin position="247"/>
        <end position="382"/>
    </location>
</feature>
<keyword evidence="3" id="KW-1185">Reference proteome</keyword>
<dbReference type="Proteomes" id="UP001589773">
    <property type="component" value="Unassembled WGS sequence"/>
</dbReference>